<protein>
    <submittedName>
        <fullName evidence="2">Uncharacterized protein</fullName>
    </submittedName>
</protein>
<dbReference type="EMBL" id="WIXE01021140">
    <property type="protein sequence ID" value="KAK5968649.1"/>
    <property type="molecule type" value="Genomic_DNA"/>
</dbReference>
<accession>A0AAN8F3P4</accession>
<feature type="compositionally biased region" description="Polar residues" evidence="1">
    <location>
        <begin position="245"/>
        <end position="254"/>
    </location>
</feature>
<gene>
    <name evidence="2" type="ORF">GCK32_016452</name>
</gene>
<feature type="compositionally biased region" description="Pro residues" evidence="1">
    <location>
        <begin position="154"/>
        <end position="166"/>
    </location>
</feature>
<sequence>MLSNHLNLVHCLYFACQSLRPHSIDLFYLNVVRTYASQTQRFHIDWPVIDECSATARRPSFPMRDDDGGKDDDEPPYSVRRLRQAYLERVRASTNGRGPTRRITPLAASGTPSLPHIPEDDEERRLSRSHRTTSESTLNRPEASDQSRARRFEPPPAPPPPPPPGPTYSQTAHSEEPVPRTNSERSQKRPSLIAVNVSTGSPVQQPSQHLKPREPSRASEGDDYPERLMSPPPTKEPRSIIKQGYYSSHQSGYMMQSDPLARSSDRPETSASQTYGDGAAYQSRSKPTNFNDLPEEERYRIMQENLERHRRGRAITPKPPTTSFNGPFFKLEEVNPPR</sequence>
<feature type="compositionally biased region" description="Polar residues" evidence="1">
    <location>
        <begin position="282"/>
        <end position="291"/>
    </location>
</feature>
<feature type="compositionally biased region" description="Basic and acidic residues" evidence="1">
    <location>
        <begin position="296"/>
        <end position="307"/>
    </location>
</feature>
<organism evidence="2 3">
    <name type="scientific">Trichostrongylus colubriformis</name>
    <name type="common">Black scour worm</name>
    <dbReference type="NCBI Taxonomy" id="6319"/>
    <lineage>
        <taxon>Eukaryota</taxon>
        <taxon>Metazoa</taxon>
        <taxon>Ecdysozoa</taxon>
        <taxon>Nematoda</taxon>
        <taxon>Chromadorea</taxon>
        <taxon>Rhabditida</taxon>
        <taxon>Rhabditina</taxon>
        <taxon>Rhabditomorpha</taxon>
        <taxon>Strongyloidea</taxon>
        <taxon>Trichostrongylidae</taxon>
        <taxon>Trichostrongylus</taxon>
    </lineage>
</organism>
<evidence type="ECO:0000313" key="3">
    <source>
        <dbReference type="Proteomes" id="UP001331761"/>
    </source>
</evidence>
<evidence type="ECO:0000313" key="2">
    <source>
        <dbReference type="EMBL" id="KAK5968649.1"/>
    </source>
</evidence>
<evidence type="ECO:0000256" key="1">
    <source>
        <dbReference type="SAM" id="MobiDB-lite"/>
    </source>
</evidence>
<dbReference type="AlphaFoldDB" id="A0AAN8F3P4"/>
<feature type="region of interest" description="Disordered" evidence="1">
    <location>
        <begin position="57"/>
        <end position="338"/>
    </location>
</feature>
<feature type="compositionally biased region" description="Basic and acidic residues" evidence="1">
    <location>
        <begin position="173"/>
        <end position="187"/>
    </location>
</feature>
<feature type="compositionally biased region" description="Basic and acidic residues" evidence="1">
    <location>
        <begin position="211"/>
        <end position="226"/>
    </location>
</feature>
<reference evidence="2 3" key="1">
    <citation type="submission" date="2019-10" db="EMBL/GenBank/DDBJ databases">
        <title>Assembly and Annotation for the nematode Trichostrongylus colubriformis.</title>
        <authorList>
            <person name="Martin J."/>
        </authorList>
    </citation>
    <scope>NUCLEOTIDE SEQUENCE [LARGE SCALE GENOMIC DNA]</scope>
    <source>
        <strain evidence="2">G859</strain>
        <tissue evidence="2">Whole worm</tissue>
    </source>
</reference>
<feature type="compositionally biased region" description="Basic and acidic residues" evidence="1">
    <location>
        <begin position="142"/>
        <end position="153"/>
    </location>
</feature>
<proteinExistence type="predicted"/>
<comment type="caution">
    <text evidence="2">The sequence shown here is derived from an EMBL/GenBank/DDBJ whole genome shotgun (WGS) entry which is preliminary data.</text>
</comment>
<keyword evidence="3" id="KW-1185">Reference proteome</keyword>
<name>A0AAN8F3P4_TRICO</name>
<dbReference type="Proteomes" id="UP001331761">
    <property type="component" value="Unassembled WGS sequence"/>
</dbReference>
<feature type="compositionally biased region" description="Polar residues" evidence="1">
    <location>
        <begin position="196"/>
        <end position="208"/>
    </location>
</feature>